<keyword evidence="4" id="KW-0808">Transferase</keyword>
<dbReference type="Proteomes" id="UP001499959">
    <property type="component" value="Unassembled WGS sequence"/>
</dbReference>
<dbReference type="CDD" id="cd00088">
    <property type="entry name" value="HPT"/>
    <property type="match status" value="1"/>
</dbReference>
<evidence type="ECO:0000313" key="14">
    <source>
        <dbReference type="Proteomes" id="UP001499959"/>
    </source>
</evidence>
<evidence type="ECO:0000256" key="3">
    <source>
        <dbReference type="ARBA" id="ARBA00022553"/>
    </source>
</evidence>
<dbReference type="PANTHER" id="PTHR43395:SF8">
    <property type="entry name" value="HISTIDINE KINASE"/>
    <property type="match status" value="1"/>
</dbReference>
<dbReference type="SUPFAM" id="SSF50341">
    <property type="entry name" value="CheW-like"/>
    <property type="match status" value="1"/>
</dbReference>
<dbReference type="Gene3D" id="2.30.30.40">
    <property type="entry name" value="SH3 Domains"/>
    <property type="match status" value="1"/>
</dbReference>
<dbReference type="SUPFAM" id="SSF47226">
    <property type="entry name" value="Histidine-containing phosphotransfer domain, HPT domain"/>
    <property type="match status" value="1"/>
</dbReference>
<dbReference type="Gene3D" id="1.20.120.160">
    <property type="entry name" value="HPT domain"/>
    <property type="match status" value="1"/>
</dbReference>
<evidence type="ECO:0000256" key="2">
    <source>
        <dbReference type="ARBA" id="ARBA00012438"/>
    </source>
</evidence>
<evidence type="ECO:0000256" key="9">
    <source>
        <dbReference type="SAM" id="Coils"/>
    </source>
</evidence>
<dbReference type="Pfam" id="PF01627">
    <property type="entry name" value="Hpt"/>
    <property type="match status" value="1"/>
</dbReference>
<dbReference type="InterPro" id="IPR002545">
    <property type="entry name" value="CheW-lke_dom"/>
</dbReference>
<name>A0ABP9BAH4_9GAMM</name>
<dbReference type="Gene3D" id="3.40.50.2300">
    <property type="match status" value="1"/>
</dbReference>
<dbReference type="PRINTS" id="PR00344">
    <property type="entry name" value="BCTRLSENSOR"/>
</dbReference>
<dbReference type="InterPro" id="IPR004358">
    <property type="entry name" value="Sig_transdc_His_kin-like_C"/>
</dbReference>
<dbReference type="PROSITE" id="PS50894">
    <property type="entry name" value="HPT"/>
    <property type="match status" value="1"/>
</dbReference>
<dbReference type="InterPro" id="IPR005467">
    <property type="entry name" value="His_kinase_dom"/>
</dbReference>
<reference evidence="14" key="1">
    <citation type="journal article" date="2019" name="Int. J. Syst. Evol. Microbiol.">
        <title>The Global Catalogue of Microorganisms (GCM) 10K type strain sequencing project: providing services to taxonomists for standard genome sequencing and annotation.</title>
        <authorList>
            <consortium name="The Broad Institute Genomics Platform"/>
            <consortium name="The Broad Institute Genome Sequencing Center for Infectious Disease"/>
            <person name="Wu L."/>
            <person name="Ma J."/>
        </authorList>
    </citation>
    <scope>NUCLEOTIDE SEQUENCE [LARGE SCALE GENOMIC DNA]</scope>
    <source>
        <strain evidence="14">JCM 18204</strain>
    </source>
</reference>
<dbReference type="Pfam" id="PF01584">
    <property type="entry name" value="CheW"/>
    <property type="match status" value="1"/>
</dbReference>
<dbReference type="SMART" id="SM00073">
    <property type="entry name" value="HPT"/>
    <property type="match status" value="1"/>
</dbReference>
<comment type="caution">
    <text evidence="13">The sequence shown here is derived from an EMBL/GenBank/DDBJ whole genome shotgun (WGS) entry which is preliminary data.</text>
</comment>
<accession>A0ABP9BAH4</accession>
<keyword evidence="14" id="KW-1185">Reference proteome</keyword>
<feature type="domain" description="Response regulatory" evidence="11">
    <location>
        <begin position="1076"/>
        <end position="1192"/>
    </location>
</feature>
<dbReference type="RefSeq" id="WP_345302958.1">
    <property type="nucleotide sequence ID" value="NZ_BAABJE010000007.1"/>
</dbReference>
<evidence type="ECO:0000256" key="4">
    <source>
        <dbReference type="ARBA" id="ARBA00022679"/>
    </source>
</evidence>
<organism evidence="13 14">
    <name type="scientific">Lysobacter hankyongensis</name>
    <dbReference type="NCBI Taxonomy" id="1176535"/>
    <lineage>
        <taxon>Bacteria</taxon>
        <taxon>Pseudomonadati</taxon>
        <taxon>Pseudomonadota</taxon>
        <taxon>Gammaproteobacteria</taxon>
        <taxon>Lysobacterales</taxon>
        <taxon>Lysobacteraceae</taxon>
        <taxon>Lysobacter</taxon>
    </lineage>
</organism>
<evidence type="ECO:0000256" key="7">
    <source>
        <dbReference type="PROSITE-ProRule" id="PRU00110"/>
    </source>
</evidence>
<evidence type="ECO:0000259" key="12">
    <source>
        <dbReference type="PROSITE" id="PS50894"/>
    </source>
</evidence>
<dbReference type="PANTHER" id="PTHR43395">
    <property type="entry name" value="SENSOR HISTIDINE KINASE CHEA"/>
    <property type="match status" value="1"/>
</dbReference>
<dbReference type="InterPro" id="IPR036641">
    <property type="entry name" value="HPT_dom_sf"/>
</dbReference>
<dbReference type="EC" id="2.7.13.3" evidence="2"/>
<dbReference type="SMART" id="SM00387">
    <property type="entry name" value="HATPase_c"/>
    <property type="match status" value="1"/>
</dbReference>
<feature type="domain" description="HPt" evidence="12">
    <location>
        <begin position="413"/>
        <end position="519"/>
    </location>
</feature>
<comment type="catalytic activity">
    <reaction evidence="1">
        <text>ATP + protein L-histidine = ADP + protein N-phospho-L-histidine.</text>
        <dbReference type="EC" id="2.7.13.3"/>
    </reaction>
</comment>
<evidence type="ECO:0000256" key="8">
    <source>
        <dbReference type="PROSITE-ProRule" id="PRU00169"/>
    </source>
</evidence>
<dbReference type="PROSITE" id="PS50110">
    <property type="entry name" value="RESPONSE_REGULATORY"/>
    <property type="match status" value="1"/>
</dbReference>
<gene>
    <name evidence="13" type="ORF">GCM10023307_17720</name>
</gene>
<keyword evidence="5" id="KW-0418">Kinase</keyword>
<dbReference type="InterPro" id="IPR011006">
    <property type="entry name" value="CheY-like_superfamily"/>
</dbReference>
<dbReference type="InterPro" id="IPR003594">
    <property type="entry name" value="HATPase_dom"/>
</dbReference>
<dbReference type="SMART" id="SM00260">
    <property type="entry name" value="CheW"/>
    <property type="match status" value="1"/>
</dbReference>
<dbReference type="InterPro" id="IPR008207">
    <property type="entry name" value="Sig_transdc_His_kin_Hpt_dom"/>
</dbReference>
<dbReference type="InterPro" id="IPR051315">
    <property type="entry name" value="Bact_Chemotaxis_CheA"/>
</dbReference>
<feature type="modified residue" description="4-aspartylphosphate" evidence="8">
    <location>
        <position position="1125"/>
    </location>
</feature>
<evidence type="ECO:0000256" key="6">
    <source>
        <dbReference type="ARBA" id="ARBA00023012"/>
    </source>
</evidence>
<dbReference type="Pfam" id="PF00072">
    <property type="entry name" value="Response_reg"/>
    <property type="match status" value="1"/>
</dbReference>
<dbReference type="PROSITE" id="PS50109">
    <property type="entry name" value="HIS_KIN"/>
    <property type="match status" value="1"/>
</dbReference>
<dbReference type="SMART" id="SM00448">
    <property type="entry name" value="REC"/>
    <property type="match status" value="1"/>
</dbReference>
<dbReference type="SUPFAM" id="SSF55874">
    <property type="entry name" value="ATPase domain of HSP90 chaperone/DNA topoisomerase II/histidine kinase"/>
    <property type="match status" value="1"/>
</dbReference>
<dbReference type="Pfam" id="PF02518">
    <property type="entry name" value="HATPase_c"/>
    <property type="match status" value="1"/>
</dbReference>
<dbReference type="EMBL" id="BAABJE010000007">
    <property type="protein sequence ID" value="GAA4792724.1"/>
    <property type="molecule type" value="Genomic_DNA"/>
</dbReference>
<proteinExistence type="predicted"/>
<keyword evidence="6" id="KW-0902">Two-component regulatory system</keyword>
<evidence type="ECO:0000256" key="1">
    <source>
        <dbReference type="ARBA" id="ARBA00000085"/>
    </source>
</evidence>
<feature type="modified residue" description="Phosphohistidine" evidence="7">
    <location>
        <position position="459"/>
    </location>
</feature>
<evidence type="ECO:0000313" key="13">
    <source>
        <dbReference type="EMBL" id="GAA4792724.1"/>
    </source>
</evidence>
<dbReference type="InterPro" id="IPR001789">
    <property type="entry name" value="Sig_transdc_resp-reg_receiver"/>
</dbReference>
<dbReference type="SUPFAM" id="SSF52172">
    <property type="entry name" value="CheY-like"/>
    <property type="match status" value="1"/>
</dbReference>
<keyword evidence="9" id="KW-0175">Coiled coil</keyword>
<keyword evidence="3 8" id="KW-0597">Phosphoprotein</keyword>
<evidence type="ECO:0000259" key="10">
    <source>
        <dbReference type="PROSITE" id="PS50109"/>
    </source>
</evidence>
<dbReference type="Gene3D" id="3.30.565.10">
    <property type="entry name" value="Histidine kinase-like ATPase, C-terminal domain"/>
    <property type="match status" value="1"/>
</dbReference>
<feature type="coiled-coil region" evidence="9">
    <location>
        <begin position="706"/>
        <end position="733"/>
    </location>
</feature>
<evidence type="ECO:0000256" key="5">
    <source>
        <dbReference type="ARBA" id="ARBA00022777"/>
    </source>
</evidence>
<dbReference type="InterPro" id="IPR036890">
    <property type="entry name" value="HATPase_C_sf"/>
</dbReference>
<feature type="domain" description="Histidine kinase" evidence="10">
    <location>
        <begin position="704"/>
        <end position="920"/>
    </location>
</feature>
<dbReference type="InterPro" id="IPR036061">
    <property type="entry name" value="CheW-like_dom_sf"/>
</dbReference>
<sequence>MSSPSESADALPAARPLATADYRAQLDTLVSLLQVANAVPEMADAVLLGQMVETLQTGAANAPLPGVADLLRSWMAALQDLGRRGDALTRDDLIRMSLWFIGLQEHLAGRLDRDGRRMLAQLPDDIRWLPRLSPSFVHVIARRLDQAASEPANAAQPIAIAATDAVAAPRVPDAFTVAADTARLFVESSAADPIARTNPDPVVTSAASAIGDTSEDIVADSNGSEAVEPDAIASPVSSIEADAFVPDDAPAAGTGPIWIGREELDLTRQAILEQVLPLTQTWSDAMDTAAADALIEELGYQCQLIVNVMELIGTLELARGMDLIREGLERREAAIGPEALAIWCNALLAAFEQPGREAADLLVATAPALPALDARWSAALGDELARVAVGFDPALIAQRKTVAGFEDIGLTPANDVLPSVLDGMYRELPGNTARLGDAVRALAATRSPEPIDEARRVAHTLKGDANTVGIRGLANLTHALEDILIALAKRPDLLDDDCAELLTAASDCVEEISDHLLGRGPAPDDLLDLYQRVLDAANALADGAQTPQTSIQHAPADIATASTPAPTPSLTPASTVMPAASTPALPAIAGGMAASGIQSLNVPSALLDELQRLAGETLVTSRQIDQQLEGLGTIHRDQRQGVRYTHELMGRLDDLVALRGAALQSTAQKAGADLDPLEIDQYNELHVISRQLLEAHADSGEFMRRIDRIMNALSDLRSEQEQLNRDLQRTILRTRTVPFGQISQRLQRIVRQTAKQVFKQVELDIVGEDIPVDAELLERIVEPLAHLLRNAIDHGIEAPEARIAAGKPDTGRIMLRVGLQGDAATIELQDDGRGLDLDAIRARGIAAGLIDADQPADERLLTRLILLPGFSTRSSASDVSGRGIGMDVVNQRIAALRGTLTLSSQTGHGTRVLMRLPVTQTLANVIVARGQRQVSAVVAASVERVVSFAAGECRYDDGHLTVALDGTPVPALPIEAFYGDSADISMWLGGGIGLAVRDPDGRPSVVLVRSIDEVRSVVVKPMGAYLPPVPAVRGITQLGDGGLAPVIDLDVLLQSSHDRRFDTARLSVTAAAAATRVVVADDSLSVRRALEQLMQDAGFEVATARDGFEALAAIQAKPTHALLVDLEMPRMNGLEVARNLRNQASTRDLPVVMITSRATDKHQAMAEQAGVTRLLGKPFSEDTLVALVRSLIAERASAEAASG</sequence>
<protein>
    <recommendedName>
        <fullName evidence="2">histidine kinase</fullName>
        <ecNumber evidence="2">2.7.13.3</ecNumber>
    </recommendedName>
</protein>
<evidence type="ECO:0000259" key="11">
    <source>
        <dbReference type="PROSITE" id="PS50110"/>
    </source>
</evidence>